<comment type="caution">
    <text evidence="1">The sequence shown here is derived from an EMBL/GenBank/DDBJ whole genome shotgun (WGS) entry which is preliminary data.</text>
</comment>
<protein>
    <recommendedName>
        <fullName evidence="3">Haem-binding uptake Tiki superfamily ChaN domain-containing protein</fullName>
    </recommendedName>
</protein>
<evidence type="ECO:0000313" key="1">
    <source>
        <dbReference type="EMBL" id="RKH92499.1"/>
    </source>
</evidence>
<dbReference type="Proteomes" id="UP000278907">
    <property type="component" value="Unassembled WGS sequence"/>
</dbReference>
<accession>A0ABX9Q679</accession>
<evidence type="ECO:0008006" key="3">
    <source>
        <dbReference type="Google" id="ProtNLM"/>
    </source>
</evidence>
<dbReference type="SUPFAM" id="SSF159501">
    <property type="entry name" value="EreA/ChaN-like"/>
    <property type="match status" value="1"/>
</dbReference>
<keyword evidence="2" id="KW-1185">Reference proteome</keyword>
<proteinExistence type="predicted"/>
<evidence type="ECO:0000313" key="2">
    <source>
        <dbReference type="Proteomes" id="UP000278907"/>
    </source>
</evidence>
<dbReference type="Gene3D" id="3.40.50.11550">
    <property type="match status" value="1"/>
</dbReference>
<reference evidence="1 2" key="1">
    <citation type="submission" date="2018-09" db="EMBL/GenBank/DDBJ databases">
        <authorList>
            <person name="Livingstone P.G."/>
            <person name="Whitworth D.E."/>
        </authorList>
    </citation>
    <scope>NUCLEOTIDE SEQUENCE [LARGE SCALE GENOMIC DNA]</scope>
    <source>
        <strain evidence="1 2">CA031B</strain>
    </source>
</reference>
<dbReference type="EMBL" id="RAWI01000475">
    <property type="protein sequence ID" value="RKH92499.1"/>
    <property type="molecule type" value="Genomic_DNA"/>
</dbReference>
<sequence length="291" mass="30788">MSLGSLLAVPLILGGCRSARETPTAPVAQAAHTRVDCGPAIPGMEAVLKPAAFVVLGEIHGTQEAPAFAARLACHAASSGQPVRLALELPVAEQARLEAWFAKTDATAQQLTDSDFWRREVQDGRSSEAMKQLLEQVRDWRHAGLPLQLVAFDAGGKERDATMAEQLRQARSEARQDTFIVLVGNLHARRDVGAPWNPSLEFMTHRLLVSEPGLVSLDVARTAGSAWVCRGMTADTCGQQALRGVGTAQPVGVVLQKSVDDPDGYDGTWSVGAMSASPPALGASTATPAPR</sequence>
<gene>
    <name evidence="1" type="ORF">D7Y13_36510</name>
</gene>
<name>A0ABX9Q679_9BACT</name>
<organism evidence="1 2">
    <name type="scientific">Corallococcus praedator</name>
    <dbReference type="NCBI Taxonomy" id="2316724"/>
    <lineage>
        <taxon>Bacteria</taxon>
        <taxon>Pseudomonadati</taxon>
        <taxon>Myxococcota</taxon>
        <taxon>Myxococcia</taxon>
        <taxon>Myxococcales</taxon>
        <taxon>Cystobacterineae</taxon>
        <taxon>Myxococcaceae</taxon>
        <taxon>Corallococcus</taxon>
    </lineage>
</organism>